<dbReference type="Pfam" id="PF00589">
    <property type="entry name" value="Phage_integrase"/>
    <property type="match status" value="1"/>
</dbReference>
<keyword evidence="7" id="KW-0233">DNA recombination</keyword>
<protein>
    <submittedName>
        <fullName evidence="12">Integrase</fullName>
    </submittedName>
</protein>
<dbReference type="Gene3D" id="1.10.150.130">
    <property type="match status" value="1"/>
</dbReference>
<keyword evidence="6 9" id="KW-0238">DNA-binding</keyword>
<dbReference type="EMBL" id="QSLJ01000001">
    <property type="protein sequence ID" value="RHF38574.1"/>
    <property type="molecule type" value="Genomic_DNA"/>
</dbReference>
<name>A0A414NFK0_9ACTN</name>
<dbReference type="InParanoid" id="A0A414NFK0"/>
<accession>A0A414NFK0</accession>
<evidence type="ECO:0000256" key="3">
    <source>
        <dbReference type="ARBA" id="ARBA00022618"/>
    </source>
</evidence>
<dbReference type="Proteomes" id="UP000283983">
    <property type="component" value="Unassembled WGS sequence"/>
</dbReference>
<dbReference type="GO" id="GO:0051301">
    <property type="term" value="P:cell division"/>
    <property type="evidence" value="ECO:0007669"/>
    <property type="project" value="UniProtKB-KW"/>
</dbReference>
<dbReference type="GO" id="GO:0006310">
    <property type="term" value="P:DNA recombination"/>
    <property type="evidence" value="ECO:0007669"/>
    <property type="project" value="UniProtKB-KW"/>
</dbReference>
<dbReference type="PANTHER" id="PTHR30349:SF77">
    <property type="entry name" value="TYROSINE RECOMBINASE XERC"/>
    <property type="match status" value="1"/>
</dbReference>
<dbReference type="InterPro" id="IPR050090">
    <property type="entry name" value="Tyrosine_recombinase_XerCD"/>
</dbReference>
<sequence>MNEKVLVIKEIERLMAPILSNDQLGKLHSVLDHCLLDAGDFPLRNTQFSTNGETIDAFLSAKSVEGCSIRTIRYYSQALERFSRTIGKSFIEVTTDDVRGYLTACQKSGRVSNVTVDNIRRIISSFFSWLEIEDIVYKSPVRRIKKIRSLKAVKPIITDESMEALRDGCKTVRDLAIVDLLTSTGMRVGELVKLNRWDVDLTNRECVVKGKGNKERKVYFDARAKIHLSAYLEQRIDENDALFVSLNYPYKRLEISGVETRLRELGRSAIGERVHPHKFRRTLATKAIDKGMPIEQVQVLLGHSKIETTLCYAMVDQQNVKRSHHKYIG</sequence>
<evidence type="ECO:0000256" key="2">
    <source>
        <dbReference type="ARBA" id="ARBA00022490"/>
    </source>
</evidence>
<evidence type="ECO:0000313" key="13">
    <source>
        <dbReference type="Proteomes" id="UP000283983"/>
    </source>
</evidence>
<keyword evidence="3" id="KW-0132">Cell division</keyword>
<reference evidence="12 13" key="1">
    <citation type="submission" date="2018-08" db="EMBL/GenBank/DDBJ databases">
        <title>A genome reference for cultivated species of the human gut microbiota.</title>
        <authorList>
            <person name="Zou Y."/>
            <person name="Xue W."/>
            <person name="Luo G."/>
        </authorList>
    </citation>
    <scope>NUCLEOTIDE SEQUENCE [LARGE SCALE GENOMIC DNA]</scope>
    <source>
        <strain evidence="12 13">AM25-33</strain>
    </source>
</reference>
<evidence type="ECO:0000256" key="4">
    <source>
        <dbReference type="ARBA" id="ARBA00022829"/>
    </source>
</evidence>
<dbReference type="RefSeq" id="WP_118102802.1">
    <property type="nucleotide sequence ID" value="NZ_CABJEU010000001.1"/>
</dbReference>
<dbReference type="Gene3D" id="1.10.443.10">
    <property type="entry name" value="Intergrase catalytic core"/>
    <property type="match status" value="1"/>
</dbReference>
<dbReference type="PANTHER" id="PTHR30349">
    <property type="entry name" value="PHAGE INTEGRASE-RELATED"/>
    <property type="match status" value="1"/>
</dbReference>
<evidence type="ECO:0000256" key="1">
    <source>
        <dbReference type="ARBA" id="ARBA00004496"/>
    </source>
</evidence>
<dbReference type="GO" id="GO:0005737">
    <property type="term" value="C:cytoplasm"/>
    <property type="evidence" value="ECO:0007669"/>
    <property type="project" value="UniProtKB-SubCell"/>
</dbReference>
<dbReference type="AlphaFoldDB" id="A0A414NFK0"/>
<dbReference type="PROSITE" id="PS51900">
    <property type="entry name" value="CB"/>
    <property type="match status" value="1"/>
</dbReference>
<evidence type="ECO:0000256" key="9">
    <source>
        <dbReference type="PROSITE-ProRule" id="PRU01248"/>
    </source>
</evidence>
<dbReference type="GO" id="GO:0003677">
    <property type="term" value="F:DNA binding"/>
    <property type="evidence" value="ECO:0007669"/>
    <property type="project" value="UniProtKB-UniRule"/>
</dbReference>
<organism evidence="12 13">
    <name type="scientific">Collinsella intestinalis</name>
    <dbReference type="NCBI Taxonomy" id="147207"/>
    <lineage>
        <taxon>Bacteria</taxon>
        <taxon>Bacillati</taxon>
        <taxon>Actinomycetota</taxon>
        <taxon>Coriobacteriia</taxon>
        <taxon>Coriobacteriales</taxon>
        <taxon>Coriobacteriaceae</taxon>
        <taxon>Collinsella</taxon>
    </lineage>
</organism>
<dbReference type="Pfam" id="PF13495">
    <property type="entry name" value="Phage_int_SAM_4"/>
    <property type="match status" value="1"/>
</dbReference>
<dbReference type="SUPFAM" id="SSF56349">
    <property type="entry name" value="DNA breaking-rejoining enzymes"/>
    <property type="match status" value="1"/>
</dbReference>
<keyword evidence="8" id="KW-0131">Cell cycle</keyword>
<proteinExistence type="predicted"/>
<dbReference type="GO" id="GO:0007059">
    <property type="term" value="P:chromosome segregation"/>
    <property type="evidence" value="ECO:0007669"/>
    <property type="project" value="UniProtKB-KW"/>
</dbReference>
<keyword evidence="2" id="KW-0963">Cytoplasm</keyword>
<evidence type="ECO:0000313" key="12">
    <source>
        <dbReference type="EMBL" id="RHF38574.1"/>
    </source>
</evidence>
<gene>
    <name evidence="12" type="ORF">DW682_02420</name>
</gene>
<dbReference type="InterPro" id="IPR004107">
    <property type="entry name" value="Integrase_SAM-like_N"/>
</dbReference>
<dbReference type="InterPro" id="IPR044068">
    <property type="entry name" value="CB"/>
</dbReference>
<evidence type="ECO:0000256" key="6">
    <source>
        <dbReference type="ARBA" id="ARBA00023125"/>
    </source>
</evidence>
<dbReference type="InterPro" id="IPR002104">
    <property type="entry name" value="Integrase_catalytic"/>
</dbReference>
<evidence type="ECO:0000256" key="7">
    <source>
        <dbReference type="ARBA" id="ARBA00023172"/>
    </source>
</evidence>
<dbReference type="InterPro" id="IPR010998">
    <property type="entry name" value="Integrase_recombinase_N"/>
</dbReference>
<keyword evidence="4" id="KW-0159">Chromosome partition</keyword>
<dbReference type="InterPro" id="IPR011010">
    <property type="entry name" value="DNA_brk_join_enz"/>
</dbReference>
<dbReference type="NCBIfam" id="NF040815">
    <property type="entry name" value="recomb_XerA_Arch"/>
    <property type="match status" value="1"/>
</dbReference>
<keyword evidence="5" id="KW-0229">DNA integration</keyword>
<comment type="subcellular location">
    <subcellularLocation>
        <location evidence="1">Cytoplasm</location>
    </subcellularLocation>
</comment>
<feature type="domain" description="Core-binding (CB)" evidence="11">
    <location>
        <begin position="49"/>
        <end position="131"/>
    </location>
</feature>
<evidence type="ECO:0000259" key="10">
    <source>
        <dbReference type="PROSITE" id="PS51898"/>
    </source>
</evidence>
<keyword evidence="13" id="KW-1185">Reference proteome</keyword>
<comment type="caution">
    <text evidence="12">The sequence shown here is derived from an EMBL/GenBank/DDBJ whole genome shotgun (WGS) entry which is preliminary data.</text>
</comment>
<dbReference type="InterPro" id="IPR013762">
    <property type="entry name" value="Integrase-like_cat_sf"/>
</dbReference>
<evidence type="ECO:0000259" key="11">
    <source>
        <dbReference type="PROSITE" id="PS51900"/>
    </source>
</evidence>
<feature type="domain" description="Tyr recombinase" evidence="10">
    <location>
        <begin position="152"/>
        <end position="325"/>
    </location>
</feature>
<evidence type="ECO:0000256" key="8">
    <source>
        <dbReference type="ARBA" id="ARBA00023306"/>
    </source>
</evidence>
<dbReference type="GO" id="GO:0015074">
    <property type="term" value="P:DNA integration"/>
    <property type="evidence" value="ECO:0007669"/>
    <property type="project" value="UniProtKB-KW"/>
</dbReference>
<dbReference type="PROSITE" id="PS51898">
    <property type="entry name" value="TYR_RECOMBINASE"/>
    <property type="match status" value="1"/>
</dbReference>
<evidence type="ECO:0000256" key="5">
    <source>
        <dbReference type="ARBA" id="ARBA00022908"/>
    </source>
</evidence>